<accession>A0A383EBI3</accession>
<proteinExistence type="predicted"/>
<sequence length="188" mass="21609">MKRLLFIVLLVVFACESKQEIIYQEQEKVYGCTDSTACNFNSDATIFDNSCMYDIYLCDGWNYDEEIVGSWVVTEYTIGDSSFIYCNCCIYDMSFNWNFLQNGFISNDVSSCWYPDGTGESKIGEWRTKLNKINLYFEPAIYNSWAEDNGGTQDTIYSFNNSIFQYTTIGTTLFLTAGDTTLTFESDE</sequence>
<dbReference type="PROSITE" id="PS51257">
    <property type="entry name" value="PROKAR_LIPOPROTEIN"/>
    <property type="match status" value="1"/>
</dbReference>
<protein>
    <submittedName>
        <fullName evidence="1">Uncharacterized protein</fullName>
    </submittedName>
</protein>
<dbReference type="EMBL" id="UINC01224024">
    <property type="protein sequence ID" value="SVE53458.1"/>
    <property type="molecule type" value="Genomic_DNA"/>
</dbReference>
<name>A0A383EBI3_9ZZZZ</name>
<evidence type="ECO:0000313" key="1">
    <source>
        <dbReference type="EMBL" id="SVE53458.1"/>
    </source>
</evidence>
<gene>
    <name evidence="1" type="ORF">METZ01_LOCUS506312</name>
</gene>
<organism evidence="1">
    <name type="scientific">marine metagenome</name>
    <dbReference type="NCBI Taxonomy" id="408172"/>
    <lineage>
        <taxon>unclassified sequences</taxon>
        <taxon>metagenomes</taxon>
        <taxon>ecological metagenomes</taxon>
    </lineage>
</organism>
<dbReference type="AlphaFoldDB" id="A0A383EBI3"/>
<reference evidence="1" key="1">
    <citation type="submission" date="2018-05" db="EMBL/GenBank/DDBJ databases">
        <authorList>
            <person name="Lanie J.A."/>
            <person name="Ng W.-L."/>
            <person name="Kazmierczak K.M."/>
            <person name="Andrzejewski T.M."/>
            <person name="Davidsen T.M."/>
            <person name="Wayne K.J."/>
            <person name="Tettelin H."/>
            <person name="Glass J.I."/>
            <person name="Rusch D."/>
            <person name="Podicherti R."/>
            <person name="Tsui H.-C.T."/>
            <person name="Winkler M.E."/>
        </authorList>
    </citation>
    <scope>NUCLEOTIDE SEQUENCE</scope>
</reference>